<name>F9Z9K0_ODOSD</name>
<proteinExistence type="predicted"/>
<evidence type="ECO:0000313" key="1">
    <source>
        <dbReference type="EMBL" id="ADY34267.1"/>
    </source>
</evidence>
<dbReference type="AlphaFoldDB" id="F9Z9K0"/>
<keyword evidence="2" id="KW-1185">Reference proteome</keyword>
<accession>F9Z9K0</accession>
<gene>
    <name evidence="1" type="ordered locus">Odosp_3308</name>
</gene>
<dbReference type="STRING" id="709991.Odosp_3308"/>
<dbReference type="PaxDb" id="709991-Odosp_3308"/>
<reference evidence="1 2" key="1">
    <citation type="journal article" date="2011" name="Stand. Genomic Sci.">
        <title>Complete genome sequence of Odoribacter splanchnicus type strain (1651/6).</title>
        <authorList>
            <consortium name="US DOE Joint Genome Institute (JGI-PGF)"/>
            <person name="Goker M."/>
            <person name="Gronow S."/>
            <person name="Zeytun A."/>
            <person name="Nolan M."/>
            <person name="Lucas S."/>
            <person name="Lapidus A."/>
            <person name="Hammon N."/>
            <person name="Deshpande S."/>
            <person name="Cheng J.F."/>
            <person name="Pitluck S."/>
            <person name="Liolios K."/>
            <person name="Pagani I."/>
            <person name="Ivanova N."/>
            <person name="Mavromatis K."/>
            <person name="Ovchinikova G."/>
            <person name="Pati A."/>
            <person name="Tapia R."/>
            <person name="Han C."/>
            <person name="Goodwin L."/>
            <person name="Chen A."/>
            <person name="Palaniappan K."/>
            <person name="Land M."/>
            <person name="Hauser L."/>
            <person name="Jeffries C.D."/>
            <person name="Brambilla E.M."/>
            <person name="Rohde M."/>
            <person name="Detter J.C."/>
            <person name="Woyke T."/>
            <person name="Bristow J."/>
            <person name="Markowitz V."/>
            <person name="Hugenholtz P."/>
            <person name="Eisen J.A."/>
            <person name="Kyrpides N.C."/>
            <person name="Klenk H.P."/>
        </authorList>
    </citation>
    <scope>NUCLEOTIDE SEQUENCE [LARGE SCALE GENOMIC DNA]</scope>
    <source>
        <strain evidence="2">ATCC 29572 / DSM 20712 / JCM 15291 / NCTC 10825 / 1651/6</strain>
    </source>
</reference>
<dbReference type="HOGENOM" id="CLU_638981_0_0_10"/>
<organism evidence="1 2">
    <name type="scientific">Odoribacter splanchnicus (strain ATCC 29572 / DSM 20712 / CIP 104287 / JCM 15291 / NCTC 10825 / 1651/6)</name>
    <name type="common">Bacteroides splanchnicus</name>
    <dbReference type="NCBI Taxonomy" id="709991"/>
    <lineage>
        <taxon>Bacteria</taxon>
        <taxon>Pseudomonadati</taxon>
        <taxon>Bacteroidota</taxon>
        <taxon>Bacteroidia</taxon>
        <taxon>Bacteroidales</taxon>
        <taxon>Odoribacteraceae</taxon>
        <taxon>Odoribacter</taxon>
    </lineage>
</organism>
<protein>
    <submittedName>
        <fullName evidence="1">Uncharacterized protein</fullName>
    </submittedName>
</protein>
<dbReference type="Proteomes" id="UP000006657">
    <property type="component" value="Chromosome"/>
</dbReference>
<evidence type="ECO:0000313" key="2">
    <source>
        <dbReference type="Proteomes" id="UP000006657"/>
    </source>
</evidence>
<dbReference type="EMBL" id="CP002544">
    <property type="protein sequence ID" value="ADY34267.1"/>
    <property type="molecule type" value="Genomic_DNA"/>
</dbReference>
<dbReference type="KEGG" id="osp:Odosp_3308"/>
<dbReference type="BioCyc" id="OSPL709991:G1GRN-3368-MONOMER"/>
<dbReference type="eggNOG" id="ENOG502Z9DS">
    <property type="taxonomic scope" value="Bacteria"/>
</dbReference>
<sequence length="459" mass="53161">MYFVLLRELGNLILAKAIKKRVIIIQKKKNMVNIVKKTTTEIILPAEKVEYLQRELTNVREELIGNKYIEEARLVLKAGGLRSAIGCYWNAVSDDLRRKIIHRSLDLFNKEMNKSAKTYEDFQNNITDYDLIEGAYKIGVLSWEAKKVIHQARETRNIFDGHPDSSDPNLFKVLNMIADCNKYVLSQEFPIPIINVNDYIVKMDTDTYDKHELAVEQAFIDLPEVYKKEMCNKLFTYYIGDTISTRFRSNIELSFPILWKVTPKEIRQQIGQRFDKMYLEGDAMKNKKGVDLFSLIDGLRYLSTATRKLIYAPHIQNLEKNLDNWAQEALSVRELEAFGSVIPDEYVERLVAALTLTYVGYKGASYSFSRTSFYSDAAAPRISRMFEKFDNKSAEEFVKTIKTNSILKSRICHVGQLSRLRTLGNILLNKPEITSDTKIFLELLVDESRTKELYNEINK</sequence>